<dbReference type="AlphaFoldDB" id="A0A0H2VI66"/>
<dbReference type="PANTHER" id="PTHR43279">
    <property type="entry name" value="CATECHOL-2,3-DIOXYGENASE"/>
    <property type="match status" value="1"/>
</dbReference>
<dbReference type="PANTHER" id="PTHR43279:SF1">
    <property type="entry name" value="CATECHOL-2,3-DIOXYGENASE"/>
    <property type="match status" value="1"/>
</dbReference>
<evidence type="ECO:0000313" key="3">
    <source>
        <dbReference type="Proteomes" id="UP000001411"/>
    </source>
</evidence>
<name>A0A0H2VI66_STAES</name>
<dbReference type="Proteomes" id="UP000001411">
    <property type="component" value="Chromosome"/>
</dbReference>
<dbReference type="Gene3D" id="3.10.180.10">
    <property type="entry name" value="2,3-Dihydroxybiphenyl 1,2-Dioxygenase, domain 1"/>
    <property type="match status" value="1"/>
</dbReference>
<dbReference type="RefSeq" id="WP_001830106.1">
    <property type="nucleotide sequence ID" value="NC_004461.1"/>
</dbReference>
<organism evidence="2 3">
    <name type="scientific">Staphylococcus epidermidis (strain ATCC 12228 / FDA PCI 1200)</name>
    <dbReference type="NCBI Taxonomy" id="176280"/>
    <lineage>
        <taxon>Bacteria</taxon>
        <taxon>Bacillati</taxon>
        <taxon>Bacillota</taxon>
        <taxon>Bacilli</taxon>
        <taxon>Bacillales</taxon>
        <taxon>Staphylococcaceae</taxon>
        <taxon>Staphylococcus</taxon>
    </lineage>
</organism>
<dbReference type="SUPFAM" id="SSF54593">
    <property type="entry name" value="Glyoxalase/Bleomycin resistance protein/Dihydroxybiphenyl dioxygenase"/>
    <property type="match status" value="2"/>
</dbReference>
<feature type="domain" description="VOC" evidence="1">
    <location>
        <begin position="9"/>
        <end position="125"/>
    </location>
</feature>
<dbReference type="Pfam" id="PF00903">
    <property type="entry name" value="Glyoxalase"/>
    <property type="match status" value="1"/>
</dbReference>
<dbReference type="SMR" id="A0A0H2VI66"/>
<dbReference type="PATRIC" id="fig|176280.10.peg.842"/>
<evidence type="ECO:0000259" key="1">
    <source>
        <dbReference type="PROSITE" id="PS51819"/>
    </source>
</evidence>
<reference evidence="2 3" key="1">
    <citation type="journal article" date="2003" name="Mol. Microbiol.">
        <title>Genome-based analysis of virulence genes in a non-biofilm-forming Staphylococcus epidermidis strain (ATCC 12228).</title>
        <authorList>
            <person name="Zhang Y.Q."/>
            <person name="Ren S.X."/>
            <person name="Li H.L."/>
            <person name="Wang Y.X."/>
            <person name="Fu G."/>
            <person name="Yang J."/>
            <person name="Qin Z.Q."/>
            <person name="Miao Y.G."/>
            <person name="Wang W.Y."/>
            <person name="Chen R.S."/>
            <person name="Shen Y."/>
            <person name="Chen Z."/>
            <person name="Yuan Z.H."/>
            <person name="Zhao G.P."/>
            <person name="Qu D."/>
            <person name="Danchin A."/>
            <person name="Wen Y.M."/>
        </authorList>
    </citation>
    <scope>NUCLEOTIDE SEQUENCE [LARGE SCALE GENOMIC DNA]</scope>
    <source>
        <strain evidence="3">ATCC 12228 / FDA PCI 1200</strain>
    </source>
</reference>
<dbReference type="InterPro" id="IPR037523">
    <property type="entry name" value="VOC_core"/>
</dbReference>
<accession>A0A0H2VI66</accession>
<dbReference type="GeneID" id="50018992"/>
<proteinExistence type="predicted"/>
<dbReference type="InterPro" id="IPR029068">
    <property type="entry name" value="Glyas_Bleomycin-R_OHBP_Dase"/>
</dbReference>
<dbReference type="OrthoDB" id="9792626at2"/>
<gene>
    <name evidence="2" type="ordered locus">SE_0869</name>
</gene>
<dbReference type="EMBL" id="AE015929">
    <property type="protein sequence ID" value="AAO04466.1"/>
    <property type="molecule type" value="Genomic_DNA"/>
</dbReference>
<dbReference type="PROSITE" id="PS51819">
    <property type="entry name" value="VOC"/>
    <property type="match status" value="1"/>
</dbReference>
<dbReference type="eggNOG" id="COG2514">
    <property type="taxonomic scope" value="Bacteria"/>
</dbReference>
<sequence length="265" mass="30441">MFHNKNANFVNGVTINIKDKETIKTFYENVLGFNLINESETAVQFEVGDSNQFITFIEIQNGREPLMSEAGLFHIGILLPTLTTLADLLVHLSDFEVPVNGGQQSVATCLFIEDPEGNAIKFYVDRETESWIDEKEGRIRMDIAPINVPRLLQNVSHTQWQGIPDETKLGSLHIKSIRISDVKSYYLNYFGLEESAYMDDYSLFLSSNEYYNHLAVNQWLSATKRVDNEHTYGLAMIDFHYPKTTHKNLKGPDGIYFRFNRIKEV</sequence>
<protein>
    <recommendedName>
        <fullName evidence="1">VOC domain-containing protein</fullName>
    </recommendedName>
</protein>
<dbReference type="HOGENOM" id="CLU_059557_1_0_9"/>
<evidence type="ECO:0000313" key="2">
    <source>
        <dbReference type="EMBL" id="AAO04466.1"/>
    </source>
</evidence>
<dbReference type="KEGG" id="sep:SE_0869"/>
<dbReference type="InterPro" id="IPR004360">
    <property type="entry name" value="Glyas_Fos-R_dOase_dom"/>
</dbReference>